<dbReference type="AlphaFoldDB" id="A0AAD7GD30"/>
<dbReference type="EMBL" id="JARKIE010000126">
    <property type="protein sequence ID" value="KAJ7679877.1"/>
    <property type="molecule type" value="Genomic_DNA"/>
</dbReference>
<feature type="compositionally biased region" description="Low complexity" evidence="1">
    <location>
        <begin position="179"/>
        <end position="192"/>
    </location>
</feature>
<proteinExistence type="predicted"/>
<feature type="compositionally biased region" description="Basic and acidic residues" evidence="1">
    <location>
        <begin position="150"/>
        <end position="173"/>
    </location>
</feature>
<protein>
    <submittedName>
        <fullName evidence="2">Uncharacterized protein</fullName>
    </submittedName>
</protein>
<evidence type="ECO:0000256" key="1">
    <source>
        <dbReference type="SAM" id="MobiDB-lite"/>
    </source>
</evidence>
<evidence type="ECO:0000313" key="3">
    <source>
        <dbReference type="Proteomes" id="UP001221757"/>
    </source>
</evidence>
<accession>A0AAD7GD30</accession>
<feature type="region of interest" description="Disordered" evidence="1">
    <location>
        <begin position="144"/>
        <end position="219"/>
    </location>
</feature>
<evidence type="ECO:0000313" key="2">
    <source>
        <dbReference type="EMBL" id="KAJ7679877.1"/>
    </source>
</evidence>
<comment type="caution">
    <text evidence="2">The sequence shown here is derived from an EMBL/GenBank/DDBJ whole genome shotgun (WGS) entry which is preliminary data.</text>
</comment>
<name>A0AAD7GD30_MYCRO</name>
<sequence>MAERRRASLAFSGRQAHEGGCKMNHGCAGISRDRQPGTCAHRMRSLSPQLPRLIGWTHRTLPAEILLFGRHTSNIAIADKERRSLSPARATRRTTIKAVIECRQWCVAVVRPLLFKLTMSSLRIRCDSTRPHCANYGATPRAEMCEEDPAPTRRGPDKKPGMRQRRCEARTDQNVRLCKLSSLKPDSSSRPSPTRRRPSDERSTKRWNVAKREAGTQSLGDLTERVRDPGRTIRLETHSRGRGAAGFRLVYGVTSQRTRNCLTRADAHAVKFGNKGDLCEQDESGCPERDTCRHGVVQPW</sequence>
<reference evidence="2" key="1">
    <citation type="submission" date="2023-03" db="EMBL/GenBank/DDBJ databases">
        <title>Massive genome expansion in bonnet fungi (Mycena s.s.) driven by repeated elements and novel gene families across ecological guilds.</title>
        <authorList>
            <consortium name="Lawrence Berkeley National Laboratory"/>
            <person name="Harder C.B."/>
            <person name="Miyauchi S."/>
            <person name="Viragh M."/>
            <person name="Kuo A."/>
            <person name="Thoen E."/>
            <person name="Andreopoulos B."/>
            <person name="Lu D."/>
            <person name="Skrede I."/>
            <person name="Drula E."/>
            <person name="Henrissat B."/>
            <person name="Morin E."/>
            <person name="Kohler A."/>
            <person name="Barry K."/>
            <person name="LaButti K."/>
            <person name="Morin E."/>
            <person name="Salamov A."/>
            <person name="Lipzen A."/>
            <person name="Mereny Z."/>
            <person name="Hegedus B."/>
            <person name="Baldrian P."/>
            <person name="Stursova M."/>
            <person name="Weitz H."/>
            <person name="Taylor A."/>
            <person name="Grigoriev I.V."/>
            <person name="Nagy L.G."/>
            <person name="Martin F."/>
            <person name="Kauserud H."/>
        </authorList>
    </citation>
    <scope>NUCLEOTIDE SEQUENCE</scope>
    <source>
        <strain evidence="2">CBHHK067</strain>
    </source>
</reference>
<organism evidence="2 3">
    <name type="scientific">Mycena rosella</name>
    <name type="common">Pink bonnet</name>
    <name type="synonym">Agaricus rosellus</name>
    <dbReference type="NCBI Taxonomy" id="1033263"/>
    <lineage>
        <taxon>Eukaryota</taxon>
        <taxon>Fungi</taxon>
        <taxon>Dikarya</taxon>
        <taxon>Basidiomycota</taxon>
        <taxon>Agaricomycotina</taxon>
        <taxon>Agaricomycetes</taxon>
        <taxon>Agaricomycetidae</taxon>
        <taxon>Agaricales</taxon>
        <taxon>Marasmiineae</taxon>
        <taxon>Mycenaceae</taxon>
        <taxon>Mycena</taxon>
    </lineage>
</organism>
<keyword evidence="3" id="KW-1185">Reference proteome</keyword>
<gene>
    <name evidence="2" type="ORF">B0H17DRAFT_1182206</name>
</gene>
<dbReference type="Proteomes" id="UP001221757">
    <property type="component" value="Unassembled WGS sequence"/>
</dbReference>
<feature type="compositionally biased region" description="Basic and acidic residues" evidence="1">
    <location>
        <begin position="197"/>
        <end position="214"/>
    </location>
</feature>